<name>A0ABU6ACN2_9PSEU</name>
<evidence type="ECO:0000313" key="2">
    <source>
        <dbReference type="Proteomes" id="UP001327093"/>
    </source>
</evidence>
<reference evidence="1 2" key="1">
    <citation type="submission" date="2023-10" db="EMBL/GenBank/DDBJ databases">
        <title>Saccharopolyspora sp. nov., isolated from mangrove soil.</title>
        <authorList>
            <person name="Lu Y."/>
            <person name="Liu W."/>
        </authorList>
    </citation>
    <scope>NUCLEOTIDE SEQUENCE [LARGE SCALE GENOMIC DNA]</scope>
    <source>
        <strain evidence="1 2">S2-29</strain>
    </source>
</reference>
<accession>A0ABU6ACN2</accession>
<organism evidence="1 2">
    <name type="scientific">Saccharopolyspora mangrovi</name>
    <dbReference type="NCBI Taxonomy" id="3082379"/>
    <lineage>
        <taxon>Bacteria</taxon>
        <taxon>Bacillati</taxon>
        <taxon>Actinomycetota</taxon>
        <taxon>Actinomycetes</taxon>
        <taxon>Pseudonocardiales</taxon>
        <taxon>Pseudonocardiaceae</taxon>
        <taxon>Saccharopolyspora</taxon>
    </lineage>
</organism>
<comment type="caution">
    <text evidence="1">The sequence shown here is derived from an EMBL/GenBank/DDBJ whole genome shotgun (WGS) entry which is preliminary data.</text>
</comment>
<feature type="non-terminal residue" evidence="1">
    <location>
        <position position="59"/>
    </location>
</feature>
<dbReference type="SUPFAM" id="SSF56801">
    <property type="entry name" value="Acetyl-CoA synthetase-like"/>
    <property type="match status" value="1"/>
</dbReference>
<sequence>MDTEPTLNSYDSGVSDVPLLGDTIGANLDRTAARFPDRDALVECETGRRWSYREFVADV</sequence>
<dbReference type="Gene3D" id="3.40.50.980">
    <property type="match status" value="1"/>
</dbReference>
<protein>
    <submittedName>
        <fullName evidence="1">AMP-binding protein</fullName>
    </submittedName>
</protein>
<evidence type="ECO:0000313" key="1">
    <source>
        <dbReference type="EMBL" id="MEB3369274.1"/>
    </source>
</evidence>
<gene>
    <name evidence="1" type="ORF">R4I43_17835</name>
</gene>
<dbReference type="Proteomes" id="UP001327093">
    <property type="component" value="Unassembled WGS sequence"/>
</dbReference>
<proteinExistence type="predicted"/>
<dbReference type="EMBL" id="JAWLNX010000012">
    <property type="protein sequence ID" value="MEB3369274.1"/>
    <property type="molecule type" value="Genomic_DNA"/>
</dbReference>
<keyword evidence="2" id="KW-1185">Reference proteome</keyword>